<dbReference type="PANTHER" id="PTHR22980:SF0">
    <property type="entry name" value="CENTROMERE PROTEIN S"/>
    <property type="match status" value="1"/>
</dbReference>
<evidence type="ECO:0008006" key="9">
    <source>
        <dbReference type="Google" id="ProtNLM"/>
    </source>
</evidence>
<evidence type="ECO:0000313" key="7">
    <source>
        <dbReference type="Proteomes" id="UP000039324"/>
    </source>
</evidence>
<keyword evidence="3" id="KW-0238">DNA-binding</keyword>
<proteinExistence type="inferred from homology"/>
<reference evidence="5 7" key="1">
    <citation type="submission" date="2015-02" db="EMBL/GenBank/DDBJ databases">
        <authorList>
            <person name="Chooi Y.-H."/>
        </authorList>
    </citation>
    <scope>NUCLEOTIDE SEQUENCE [LARGE SCALE GENOMIC DNA]</scope>
    <source>
        <strain evidence="5">E3</strain>
    </source>
</reference>
<evidence type="ECO:0000256" key="1">
    <source>
        <dbReference type="ARBA" id="ARBA00006612"/>
    </source>
</evidence>
<keyword evidence="2" id="KW-0227">DNA damage</keyword>
<evidence type="ECO:0000256" key="3">
    <source>
        <dbReference type="ARBA" id="ARBA00023125"/>
    </source>
</evidence>
<evidence type="ECO:0000313" key="8">
    <source>
        <dbReference type="Proteomes" id="UP000290189"/>
    </source>
</evidence>
<dbReference type="Proteomes" id="UP000039324">
    <property type="component" value="Unassembled WGS sequence"/>
</dbReference>
<evidence type="ECO:0000313" key="6">
    <source>
        <dbReference type="EMBL" id="SPR01790.1"/>
    </source>
</evidence>
<dbReference type="EMBL" id="OVEO01000019">
    <property type="protein sequence ID" value="SPR01790.1"/>
    <property type="molecule type" value="Genomic_DNA"/>
</dbReference>
<reference evidence="6 8" key="2">
    <citation type="submission" date="2018-03" db="EMBL/GenBank/DDBJ databases">
        <authorList>
            <person name="Fogelqvist J."/>
        </authorList>
    </citation>
    <scope>NUCLEOTIDE SEQUENCE [LARGE SCALE GENOMIC DNA]</scope>
</reference>
<protein>
    <recommendedName>
        <fullName evidence="9">Centromere protein S</fullName>
    </recommendedName>
</protein>
<dbReference type="GO" id="GO:0071821">
    <property type="term" value="C:FANCM-MHF complex"/>
    <property type="evidence" value="ECO:0007669"/>
    <property type="project" value="InterPro"/>
</dbReference>
<geneLocation type="mitochondrion" evidence="6"/>
<dbReference type="PANTHER" id="PTHR22980">
    <property type="entry name" value="CORTISTATIN"/>
    <property type="match status" value="1"/>
</dbReference>
<dbReference type="InterPro" id="IPR009072">
    <property type="entry name" value="Histone-fold"/>
</dbReference>
<dbReference type="SUPFAM" id="SSF47113">
    <property type="entry name" value="Histone-fold"/>
    <property type="match status" value="1"/>
</dbReference>
<evidence type="ECO:0000313" key="5">
    <source>
        <dbReference type="EMBL" id="CEO96833.1"/>
    </source>
</evidence>
<accession>A0A0G4INE3</accession>
<dbReference type="Pfam" id="PF15630">
    <property type="entry name" value="CENP-S"/>
    <property type="match status" value="1"/>
</dbReference>
<dbReference type="OrthoDB" id="1872155at2759"/>
<keyword evidence="7" id="KW-1185">Reference proteome</keyword>
<keyword evidence="4" id="KW-0234">DNA repair</keyword>
<dbReference type="GO" id="GO:0006281">
    <property type="term" value="P:DNA repair"/>
    <property type="evidence" value="ECO:0007669"/>
    <property type="project" value="UniProtKB-KW"/>
</dbReference>
<dbReference type="GO" id="GO:0003682">
    <property type="term" value="F:chromatin binding"/>
    <property type="evidence" value="ECO:0007669"/>
    <property type="project" value="TreeGrafter"/>
</dbReference>
<dbReference type="InterPro" id="IPR029003">
    <property type="entry name" value="CENP-S/Mhf1"/>
</dbReference>
<dbReference type="GO" id="GO:0031297">
    <property type="term" value="P:replication fork processing"/>
    <property type="evidence" value="ECO:0007669"/>
    <property type="project" value="TreeGrafter"/>
</dbReference>
<dbReference type="GO" id="GO:0046982">
    <property type="term" value="F:protein heterodimerization activity"/>
    <property type="evidence" value="ECO:0007669"/>
    <property type="project" value="InterPro"/>
</dbReference>
<sequence length="119" mass="13641">MEDDDDNGDVVTVSQKMRDDLNESLHLAIYRMCQEYGETSGKSYSKAYVYALTELSMDLAARLAKDAECFAKHAKRPSSIRAEDILLCARHNERLHDELEQYLARYREQARASKPPPKS</sequence>
<keyword evidence="6" id="KW-0496">Mitochondrion</keyword>
<dbReference type="GO" id="GO:0000712">
    <property type="term" value="P:resolution of meiotic recombination intermediates"/>
    <property type="evidence" value="ECO:0007669"/>
    <property type="project" value="TreeGrafter"/>
</dbReference>
<dbReference type="AlphaFoldDB" id="A0A0G4INE3"/>
<dbReference type="Proteomes" id="UP000290189">
    <property type="component" value="Unassembled WGS sequence"/>
</dbReference>
<evidence type="ECO:0000256" key="2">
    <source>
        <dbReference type="ARBA" id="ARBA00022763"/>
    </source>
</evidence>
<name>A0A0G4INE3_PLABS</name>
<evidence type="ECO:0000256" key="4">
    <source>
        <dbReference type="ARBA" id="ARBA00023204"/>
    </source>
</evidence>
<dbReference type="GO" id="GO:0003677">
    <property type="term" value="F:DNA binding"/>
    <property type="evidence" value="ECO:0007669"/>
    <property type="project" value="UniProtKB-KW"/>
</dbReference>
<dbReference type="CDD" id="cd22919">
    <property type="entry name" value="HFD_CENP-S"/>
    <property type="match status" value="1"/>
</dbReference>
<dbReference type="EMBL" id="CDSF01000077">
    <property type="protein sequence ID" value="CEO96833.1"/>
    <property type="molecule type" value="Genomic_DNA"/>
</dbReference>
<gene>
    <name evidence="5" type="ORF">PBRA_005437</name>
    <name evidence="6" type="ORF">PLBR_LOCUS9005</name>
</gene>
<comment type="similarity">
    <text evidence="1">Belongs to the TAF9 family. CENP-S/MHF1 subfamily.</text>
</comment>
<organism evidence="5 7">
    <name type="scientific">Plasmodiophora brassicae</name>
    <name type="common">Clubroot disease agent</name>
    <dbReference type="NCBI Taxonomy" id="37360"/>
    <lineage>
        <taxon>Eukaryota</taxon>
        <taxon>Sar</taxon>
        <taxon>Rhizaria</taxon>
        <taxon>Endomyxa</taxon>
        <taxon>Phytomyxea</taxon>
        <taxon>Plasmodiophorida</taxon>
        <taxon>Plasmodiophoridae</taxon>
        <taxon>Plasmodiophora</taxon>
    </lineage>
</organism>
<dbReference type="Gene3D" id="1.10.20.10">
    <property type="entry name" value="Histone, subunit A"/>
    <property type="match status" value="1"/>
</dbReference>